<evidence type="ECO:0000259" key="5">
    <source>
        <dbReference type="Pfam" id="PF26002"/>
    </source>
</evidence>
<dbReference type="InterPro" id="IPR050739">
    <property type="entry name" value="MFP"/>
</dbReference>
<comment type="caution">
    <text evidence="6">The sequence shown here is derived from an EMBL/GenBank/DDBJ whole genome shotgun (WGS) entry which is preliminary data.</text>
</comment>
<dbReference type="PANTHER" id="PTHR30386">
    <property type="entry name" value="MEMBRANE FUSION SUBUNIT OF EMRAB-TOLC MULTIDRUG EFFLUX PUMP"/>
    <property type="match status" value="1"/>
</dbReference>
<dbReference type="PRINTS" id="PR01490">
    <property type="entry name" value="RTXTOXIND"/>
</dbReference>
<reference evidence="6 7" key="1">
    <citation type="submission" date="2019-12" db="EMBL/GenBank/DDBJ databases">
        <title>Genomic-based taxomic classification of the family Erythrobacteraceae.</title>
        <authorList>
            <person name="Xu L."/>
        </authorList>
    </citation>
    <scope>NUCLEOTIDE SEQUENCE [LARGE SCALE GENOMIC DNA]</scope>
    <source>
        <strain evidence="6 7">JCM 10282</strain>
    </source>
</reference>
<keyword evidence="2" id="KW-0812">Transmembrane</keyword>
<sequence length="384" mass="42487">MLQRFRLSHIIVLTIGLLIIASITWARWAELDQITRAPGTVIPIGRVQIVQSVNGGEIARINVREGDQVRRGQVLVVLSKVREKAAVDEAQGKVAALLSQRTRIDAELFDKALVFPAEALAYTDFVRNQTQLYQRRREALAAELSSLAEMKALLKQELDLNLPLLRTGDVARVEVIRMERSIVDVEGQMSSIRQRYIQELQTELARTEEELVTAQQVLAQRNDALKVTELVAPTDGIVKNVRLTTVGGVLRAGDEVLQIVPTGEMLVVEAKVPPRDIAFVKAGQAASIKFDAYDYSTYGPASGKVTYISPDTLTAEGADGKQEVYYRVSLEVDVSGMRPKEAGERIVIQPGMTIVAEIKTGKNTVFDYLTKPITKTFSESLQEK</sequence>
<evidence type="ECO:0000256" key="1">
    <source>
        <dbReference type="ARBA" id="ARBA00004167"/>
    </source>
</evidence>
<dbReference type="PANTHER" id="PTHR30386:SF26">
    <property type="entry name" value="TRANSPORT PROTEIN COMB"/>
    <property type="match status" value="1"/>
</dbReference>
<evidence type="ECO:0000256" key="2">
    <source>
        <dbReference type="ARBA" id="ARBA00022692"/>
    </source>
</evidence>
<feature type="domain" description="AprE-like beta-barrel" evidence="5">
    <location>
        <begin position="266"/>
        <end position="361"/>
    </location>
</feature>
<comment type="subcellular location">
    <subcellularLocation>
        <location evidence="1">Membrane</location>
        <topology evidence="1">Single-pass membrane protein</topology>
    </subcellularLocation>
</comment>
<keyword evidence="4" id="KW-0472">Membrane</keyword>
<protein>
    <submittedName>
        <fullName evidence="6">HlyD family efflux transporter periplasmic adaptor subunit</fullName>
    </submittedName>
</protein>
<dbReference type="SUPFAM" id="SSF111369">
    <property type="entry name" value="HlyD-like secretion proteins"/>
    <property type="match status" value="1"/>
</dbReference>
<dbReference type="Proteomes" id="UP000430021">
    <property type="component" value="Unassembled WGS sequence"/>
</dbReference>
<proteinExistence type="predicted"/>
<dbReference type="Gene3D" id="2.40.30.170">
    <property type="match status" value="1"/>
</dbReference>
<evidence type="ECO:0000256" key="4">
    <source>
        <dbReference type="ARBA" id="ARBA00023136"/>
    </source>
</evidence>
<dbReference type="OrthoDB" id="9810980at2"/>
<dbReference type="InterPro" id="IPR058982">
    <property type="entry name" value="Beta-barrel_AprE"/>
</dbReference>
<keyword evidence="3" id="KW-1133">Transmembrane helix</keyword>
<organism evidence="6 7">
    <name type="scientific">Erythrobacter ramosus</name>
    <dbReference type="NCBI Taxonomy" id="35811"/>
    <lineage>
        <taxon>Bacteria</taxon>
        <taxon>Pseudomonadati</taxon>
        <taxon>Pseudomonadota</taxon>
        <taxon>Alphaproteobacteria</taxon>
        <taxon>Sphingomonadales</taxon>
        <taxon>Erythrobacteraceae</taxon>
        <taxon>Erythrobacter/Porphyrobacter group</taxon>
        <taxon>Erythrobacter</taxon>
    </lineage>
</organism>
<gene>
    <name evidence="6" type="ORF">GRI59_12960</name>
</gene>
<evidence type="ECO:0000313" key="6">
    <source>
        <dbReference type="EMBL" id="MXP39513.1"/>
    </source>
</evidence>
<evidence type="ECO:0000313" key="7">
    <source>
        <dbReference type="Proteomes" id="UP000430021"/>
    </source>
</evidence>
<dbReference type="Pfam" id="PF26002">
    <property type="entry name" value="Beta-barrel_AprE"/>
    <property type="match status" value="1"/>
</dbReference>
<dbReference type="AlphaFoldDB" id="A0A6I4UPX3"/>
<evidence type="ECO:0000256" key="3">
    <source>
        <dbReference type="ARBA" id="ARBA00022989"/>
    </source>
</evidence>
<dbReference type="GO" id="GO:0016020">
    <property type="term" value="C:membrane"/>
    <property type="evidence" value="ECO:0007669"/>
    <property type="project" value="UniProtKB-SubCell"/>
</dbReference>
<accession>A0A6I4UPX3</accession>
<dbReference type="Gene3D" id="2.40.50.100">
    <property type="match status" value="1"/>
</dbReference>
<dbReference type="EMBL" id="WTYB01000003">
    <property type="protein sequence ID" value="MXP39513.1"/>
    <property type="molecule type" value="Genomic_DNA"/>
</dbReference>
<name>A0A6I4UPX3_9SPHN</name>